<dbReference type="AlphaFoldDB" id="A0A7Z0EDM7"/>
<evidence type="ECO:0000256" key="1">
    <source>
        <dbReference type="ARBA" id="ARBA00023015"/>
    </source>
</evidence>
<dbReference type="InterPro" id="IPR036390">
    <property type="entry name" value="WH_DNA-bd_sf"/>
</dbReference>
<dbReference type="InterPro" id="IPR036388">
    <property type="entry name" value="WH-like_DNA-bd_sf"/>
</dbReference>
<evidence type="ECO:0000259" key="4">
    <source>
        <dbReference type="PROSITE" id="PS50949"/>
    </source>
</evidence>
<dbReference type="Pfam" id="PF00392">
    <property type="entry name" value="GntR"/>
    <property type="match status" value="1"/>
</dbReference>
<dbReference type="PROSITE" id="PS50949">
    <property type="entry name" value="HTH_GNTR"/>
    <property type="match status" value="1"/>
</dbReference>
<keyword evidence="6" id="KW-1185">Reference proteome</keyword>
<keyword evidence="2 5" id="KW-0238">DNA-binding</keyword>
<evidence type="ECO:0000256" key="2">
    <source>
        <dbReference type="ARBA" id="ARBA00023125"/>
    </source>
</evidence>
<dbReference type="Proteomes" id="UP000537260">
    <property type="component" value="Unassembled WGS sequence"/>
</dbReference>
<dbReference type="SMART" id="SM00345">
    <property type="entry name" value="HTH_GNTR"/>
    <property type="match status" value="1"/>
</dbReference>
<dbReference type="RefSeq" id="WP_179578417.1">
    <property type="nucleotide sequence ID" value="NZ_JACCFM010000001.1"/>
</dbReference>
<organism evidence="5 6">
    <name type="scientific">Glaciibacter psychrotolerans</name>
    <dbReference type="NCBI Taxonomy" id="670054"/>
    <lineage>
        <taxon>Bacteria</taxon>
        <taxon>Bacillati</taxon>
        <taxon>Actinomycetota</taxon>
        <taxon>Actinomycetes</taxon>
        <taxon>Micrococcales</taxon>
        <taxon>Microbacteriaceae</taxon>
        <taxon>Glaciibacter</taxon>
    </lineage>
</organism>
<dbReference type="CDD" id="cd07377">
    <property type="entry name" value="WHTH_GntR"/>
    <property type="match status" value="1"/>
</dbReference>
<protein>
    <submittedName>
        <fullName evidence="5">DNA-binding transcriptional regulator YhcF (GntR family)</fullName>
    </submittedName>
</protein>
<dbReference type="GO" id="GO:0003700">
    <property type="term" value="F:DNA-binding transcription factor activity"/>
    <property type="evidence" value="ECO:0007669"/>
    <property type="project" value="InterPro"/>
</dbReference>
<accession>A0A7Z0EDM7</accession>
<comment type="caution">
    <text evidence="5">The sequence shown here is derived from an EMBL/GenBank/DDBJ whole genome shotgun (WGS) entry which is preliminary data.</text>
</comment>
<name>A0A7Z0EDM7_9MICO</name>
<feature type="domain" description="HTH gntR-type" evidence="4">
    <location>
        <begin position="11"/>
        <end position="79"/>
    </location>
</feature>
<keyword evidence="1" id="KW-0805">Transcription regulation</keyword>
<dbReference type="PANTHER" id="PTHR38445:SF9">
    <property type="entry name" value="HTH-TYPE TRANSCRIPTIONAL REPRESSOR YTRA"/>
    <property type="match status" value="1"/>
</dbReference>
<reference evidence="5 6" key="1">
    <citation type="submission" date="2020-07" db="EMBL/GenBank/DDBJ databases">
        <title>Sequencing the genomes of 1000 actinobacteria strains.</title>
        <authorList>
            <person name="Klenk H.-P."/>
        </authorList>
    </citation>
    <scope>NUCLEOTIDE SEQUENCE [LARGE SCALE GENOMIC DNA]</scope>
    <source>
        <strain evidence="5 6">LI1</strain>
    </source>
</reference>
<evidence type="ECO:0000256" key="3">
    <source>
        <dbReference type="ARBA" id="ARBA00023163"/>
    </source>
</evidence>
<evidence type="ECO:0000313" key="6">
    <source>
        <dbReference type="Proteomes" id="UP000537260"/>
    </source>
</evidence>
<dbReference type="EMBL" id="JACCFM010000001">
    <property type="protein sequence ID" value="NYJ19695.1"/>
    <property type="molecule type" value="Genomic_DNA"/>
</dbReference>
<sequence>MNVTIDAHSTIPPFEQLRVQVIELISTGDLVAGTRLPTVRRLAADLALATNTVARAFKELEAAGFIETRGRAGSFVRPQDFPERAALEAAEAYAERIHELGVTREAALGYVEAVLRR</sequence>
<dbReference type="InterPro" id="IPR000524">
    <property type="entry name" value="Tscrpt_reg_HTH_GntR"/>
</dbReference>
<dbReference type="PANTHER" id="PTHR38445">
    <property type="entry name" value="HTH-TYPE TRANSCRIPTIONAL REPRESSOR YTRA"/>
    <property type="match status" value="1"/>
</dbReference>
<gene>
    <name evidence="5" type="ORF">HNR05_001486</name>
</gene>
<evidence type="ECO:0000313" key="5">
    <source>
        <dbReference type="EMBL" id="NYJ19695.1"/>
    </source>
</evidence>
<dbReference type="GO" id="GO:0003677">
    <property type="term" value="F:DNA binding"/>
    <property type="evidence" value="ECO:0007669"/>
    <property type="project" value="UniProtKB-KW"/>
</dbReference>
<dbReference type="Gene3D" id="1.10.10.10">
    <property type="entry name" value="Winged helix-like DNA-binding domain superfamily/Winged helix DNA-binding domain"/>
    <property type="match status" value="1"/>
</dbReference>
<proteinExistence type="predicted"/>
<dbReference type="SUPFAM" id="SSF46785">
    <property type="entry name" value="Winged helix' DNA-binding domain"/>
    <property type="match status" value="1"/>
</dbReference>
<keyword evidence="3" id="KW-0804">Transcription</keyword>